<name>A0AA86YNJ8_PROST</name>
<accession>A0AA86YNJ8</accession>
<evidence type="ECO:0000313" key="2">
    <source>
        <dbReference type="EMBL" id="EDU61063.1"/>
    </source>
</evidence>
<dbReference type="EMBL" id="ABJD02000085">
    <property type="protein sequence ID" value="EDU61063.1"/>
    <property type="molecule type" value="Genomic_DNA"/>
</dbReference>
<protein>
    <recommendedName>
        <fullName evidence="1">YagK/YfjJ C-terminal domain-containing protein</fullName>
    </recommendedName>
</protein>
<gene>
    <name evidence="2" type="ORF">PROSTU_01044</name>
</gene>
<dbReference type="AlphaFoldDB" id="A0AA86YNJ8"/>
<feature type="domain" description="YagK/YfjJ C-terminal" evidence="1">
    <location>
        <begin position="27"/>
        <end position="196"/>
    </location>
</feature>
<dbReference type="Pfam" id="PF11726">
    <property type="entry name" value="YagK_YfjJ_C"/>
    <property type="match status" value="1"/>
</dbReference>
<reference evidence="3" key="2">
    <citation type="submission" date="2008-04" db="EMBL/GenBank/DDBJ databases">
        <title>Draft genome sequence of Providencia stuartii(ATCC 25827).</title>
        <authorList>
            <person name="Sudarsanam P."/>
            <person name="Ley R."/>
            <person name="Guruge J."/>
            <person name="Turnbaugh P.J."/>
            <person name="Mahowald M."/>
            <person name="Liep D."/>
            <person name="Gordon J."/>
        </authorList>
    </citation>
    <scope>NUCLEOTIDE SEQUENCE [LARGE SCALE GENOMIC DNA]</scope>
    <source>
        <strain evidence="3">ATCC 25827</strain>
    </source>
</reference>
<comment type="caution">
    <text evidence="2">The sequence shown here is derived from an EMBL/GenBank/DDBJ whole genome shotgun (WGS) entry which is preliminary data.</text>
</comment>
<dbReference type="InterPro" id="IPR057271">
    <property type="entry name" value="YagK_YfjJ_C"/>
</dbReference>
<organism evidence="2 3">
    <name type="scientific">Providencia stuartii ATCC 25827</name>
    <dbReference type="NCBI Taxonomy" id="471874"/>
    <lineage>
        <taxon>Bacteria</taxon>
        <taxon>Pseudomonadati</taxon>
        <taxon>Pseudomonadota</taxon>
        <taxon>Gammaproteobacteria</taxon>
        <taxon>Enterobacterales</taxon>
        <taxon>Morganellaceae</taxon>
        <taxon>Providencia</taxon>
    </lineage>
</organism>
<evidence type="ECO:0000313" key="3">
    <source>
        <dbReference type="Proteomes" id="UP000004506"/>
    </source>
</evidence>
<reference evidence="3" key="1">
    <citation type="submission" date="2008-04" db="EMBL/GenBank/DDBJ databases">
        <title>Draft genome sequence of Providencia stuartii (ATCC 25827).</title>
        <authorList>
            <person name="Sudarsanam P."/>
            <person name="Ley R."/>
            <person name="Guruge J."/>
            <person name="Turnbaugh P.J."/>
            <person name="Mahowald M."/>
            <person name="Liep D."/>
            <person name="Gordon J."/>
        </authorList>
    </citation>
    <scope>NUCLEOTIDE SEQUENCE [LARGE SCALE GENOMIC DNA]</scope>
    <source>
        <strain evidence="3">ATCC 25827</strain>
    </source>
</reference>
<evidence type="ECO:0000259" key="1">
    <source>
        <dbReference type="Pfam" id="PF11726"/>
    </source>
</evidence>
<proteinExistence type="predicted"/>
<sequence length="197" mass="23387">MRGIMMSKGTHNLYYQKRIEQAVNKSLSEFKRLSIFRIDLRSPYGRTDYKDDHKVITRFLDSLKLRIKTDVKNKSLLWKRNLNVKVDYVWVREVGEINCKAHYHVALFLNKDVYYSTGHYHEGNNLARLIINAWNSALGLVNDPPEGLVRFSGYYHIDKEKAYYHYAYKKAMNALNYFAKDYTKPYHDSYRCFGCSQ</sequence>
<reference evidence="2 3" key="3">
    <citation type="submission" date="2008-05" db="EMBL/GenBank/DDBJ databases">
        <authorList>
            <person name="Fulton L."/>
            <person name="Clifton S."/>
            <person name="Fulton B."/>
            <person name="Xu J."/>
            <person name="Minx P."/>
            <person name="Pepin K.H."/>
            <person name="Johnson M."/>
            <person name="Thiruvilangam P."/>
            <person name="Bhonagiri V."/>
            <person name="Nash W.E."/>
            <person name="Mardis E.R."/>
            <person name="Wilson R.K."/>
        </authorList>
    </citation>
    <scope>NUCLEOTIDE SEQUENCE [LARGE SCALE GENOMIC DNA]</scope>
    <source>
        <strain evidence="2 3">ATCC 25827</strain>
    </source>
</reference>
<dbReference type="Proteomes" id="UP000004506">
    <property type="component" value="Unassembled WGS sequence"/>
</dbReference>